<proteinExistence type="inferred from homology"/>
<dbReference type="SMART" id="SM00465">
    <property type="entry name" value="GIYc"/>
    <property type="match status" value="1"/>
</dbReference>
<dbReference type="SUPFAM" id="SSF46600">
    <property type="entry name" value="C-terminal UvrC-binding domain of UvrB"/>
    <property type="match status" value="1"/>
</dbReference>
<evidence type="ECO:0000259" key="8">
    <source>
        <dbReference type="PROSITE" id="PS50151"/>
    </source>
</evidence>
<feature type="domain" description="UVR" evidence="8">
    <location>
        <begin position="227"/>
        <end position="262"/>
    </location>
</feature>
<organism evidence="11 12">
    <name type="scientific">Desulfocurvibacter africanus PCS</name>
    <dbReference type="NCBI Taxonomy" id="1262666"/>
    <lineage>
        <taxon>Bacteria</taxon>
        <taxon>Pseudomonadati</taxon>
        <taxon>Thermodesulfobacteriota</taxon>
        <taxon>Desulfovibrionia</taxon>
        <taxon>Desulfovibrionales</taxon>
        <taxon>Desulfovibrionaceae</taxon>
        <taxon>Desulfocurvibacter</taxon>
    </lineage>
</organism>
<dbReference type="HAMAP" id="MF_00203">
    <property type="entry name" value="UvrC"/>
    <property type="match status" value="1"/>
</dbReference>
<keyword evidence="6 7" id="KW-0742">SOS response</keyword>
<dbReference type="InterPro" id="IPR038476">
    <property type="entry name" value="UvrC_RNase_H_dom_sf"/>
</dbReference>
<dbReference type="InterPro" id="IPR000305">
    <property type="entry name" value="GIY-YIG_endonuc"/>
</dbReference>
<dbReference type="EMBL" id="AOSV01000003">
    <property type="protein sequence ID" value="EMG38728.1"/>
    <property type="molecule type" value="Genomic_DNA"/>
</dbReference>
<dbReference type="GO" id="GO:0006289">
    <property type="term" value="P:nucleotide-excision repair"/>
    <property type="evidence" value="ECO:0007669"/>
    <property type="project" value="UniProtKB-UniRule"/>
</dbReference>
<evidence type="ECO:0000313" key="12">
    <source>
        <dbReference type="Proteomes" id="UP000011922"/>
    </source>
</evidence>
<dbReference type="GO" id="GO:0009432">
    <property type="term" value="P:SOS response"/>
    <property type="evidence" value="ECO:0007669"/>
    <property type="project" value="UniProtKB-UniRule"/>
</dbReference>
<evidence type="ECO:0000256" key="1">
    <source>
        <dbReference type="ARBA" id="ARBA00022490"/>
    </source>
</evidence>
<dbReference type="Pfam" id="PF08459">
    <property type="entry name" value="UvrC_RNaseH_dom"/>
    <property type="match status" value="1"/>
</dbReference>
<dbReference type="InterPro" id="IPR010994">
    <property type="entry name" value="RuvA_2-like"/>
</dbReference>
<sequence length="631" mass="70821">MLRKDYSNNNAFPTAMRSDISQAEAGKMFTFESKAFSQEPGVYLMKNAQGRILYVGKAKCLRKRLASYFRSSAGLTPKTQSLVARIERIDTLITATEKEALLLEESLIKKHRPRYNVLLRDDKQYVLFRLDRHKDFPRLVMTRKVTRDGSIYYGPFTSSVAARETWKVINKVFPLRKCGDHVFANRVRPCLNYHIGRCLGPCVNEVDKGEYRRLVMQVEMLLSGRSGELMANLEAEMRAASDNLDFERAAVLRDQAAAVRRTVERQTVVLPEERDMDVMALAPTGSGLSLGLLFIRQGRLLGHKSFFFSGMELEDGPEVVASFLAQYYTPARFIPSRIVMPFPPSEEEDGVVQLLVERRGGLVILAEPRSLAEKELIDTAKRNALESIRSAERQPMTELLGRKLGLAIEPRRIECVDVSHLGGEGMRVGQIVYMDGEPLKDAYRTYSLPELEGTADDYLALASWAKRRVESGEPWPDLVLIDGGRGQLAAVERALGEVGQPNLFELASIAKAGRRAGELEDLIFRPGRKNPLPLKPGSPELLFLQRLRDAAHNYVLGRQRQGRRRQVLQSELLSLPSIGPKTARLLWERFDSVDAMLAAAPDEIKSIPGLGGKRAERILASLNDLRKSRAS</sequence>
<evidence type="ECO:0000256" key="6">
    <source>
        <dbReference type="ARBA" id="ARBA00023236"/>
    </source>
</evidence>
<keyword evidence="2 7" id="KW-0227">DNA damage</keyword>
<dbReference type="InterPro" id="IPR050066">
    <property type="entry name" value="UvrABC_protein_C"/>
</dbReference>
<comment type="similarity">
    <text evidence="7">Belongs to the UvrC family.</text>
</comment>
<dbReference type="InterPro" id="IPR047296">
    <property type="entry name" value="GIY-YIG_UvrC_Cho"/>
</dbReference>
<dbReference type="InterPro" id="IPR036876">
    <property type="entry name" value="UVR_dom_sf"/>
</dbReference>
<dbReference type="AlphaFoldDB" id="M5Q3M9"/>
<evidence type="ECO:0000313" key="11">
    <source>
        <dbReference type="EMBL" id="EMG38728.1"/>
    </source>
</evidence>
<dbReference type="PANTHER" id="PTHR30562:SF1">
    <property type="entry name" value="UVRABC SYSTEM PROTEIN C"/>
    <property type="match status" value="1"/>
</dbReference>
<dbReference type="NCBIfam" id="TIGR00194">
    <property type="entry name" value="uvrC"/>
    <property type="match status" value="1"/>
</dbReference>
<evidence type="ECO:0000259" key="9">
    <source>
        <dbReference type="PROSITE" id="PS50164"/>
    </source>
</evidence>
<dbReference type="CDD" id="cd10434">
    <property type="entry name" value="GIY-YIG_UvrC_Cho"/>
    <property type="match status" value="1"/>
</dbReference>
<dbReference type="GO" id="GO:0005737">
    <property type="term" value="C:cytoplasm"/>
    <property type="evidence" value="ECO:0007669"/>
    <property type="project" value="UniProtKB-SubCell"/>
</dbReference>
<evidence type="ECO:0000256" key="4">
    <source>
        <dbReference type="ARBA" id="ARBA00022881"/>
    </source>
</evidence>
<dbReference type="PROSITE" id="PS50164">
    <property type="entry name" value="GIY_YIG"/>
    <property type="match status" value="1"/>
</dbReference>
<evidence type="ECO:0000256" key="3">
    <source>
        <dbReference type="ARBA" id="ARBA00022769"/>
    </source>
</evidence>
<keyword evidence="5 7" id="KW-0234">DNA repair</keyword>
<dbReference type="Gene3D" id="1.10.150.20">
    <property type="entry name" value="5' to 3' exonuclease, C-terminal subdomain"/>
    <property type="match status" value="1"/>
</dbReference>
<dbReference type="Pfam" id="PF02151">
    <property type="entry name" value="UVR"/>
    <property type="match status" value="1"/>
</dbReference>
<dbReference type="PROSITE" id="PS50165">
    <property type="entry name" value="UVRC"/>
    <property type="match status" value="1"/>
</dbReference>
<gene>
    <name evidence="7" type="primary">uvrC</name>
    <name evidence="11" type="ORF">PCS_00359</name>
</gene>
<keyword evidence="3 7" id="KW-0228">DNA excision</keyword>
<dbReference type="Pfam" id="PF01541">
    <property type="entry name" value="GIY-YIG"/>
    <property type="match status" value="1"/>
</dbReference>
<dbReference type="InterPro" id="IPR001162">
    <property type="entry name" value="UvrC_RNase_H_dom"/>
</dbReference>
<dbReference type="PROSITE" id="PS50151">
    <property type="entry name" value="UVR"/>
    <property type="match status" value="1"/>
</dbReference>
<evidence type="ECO:0000256" key="7">
    <source>
        <dbReference type="HAMAP-Rule" id="MF_00203"/>
    </source>
</evidence>
<dbReference type="GO" id="GO:0009381">
    <property type="term" value="F:excinuclease ABC activity"/>
    <property type="evidence" value="ECO:0007669"/>
    <property type="project" value="UniProtKB-UniRule"/>
</dbReference>
<dbReference type="InterPro" id="IPR004791">
    <property type="entry name" value="UvrC"/>
</dbReference>
<dbReference type="SMART" id="SM00278">
    <property type="entry name" value="HhH1"/>
    <property type="match status" value="2"/>
</dbReference>
<dbReference type="GO" id="GO:0009380">
    <property type="term" value="C:excinuclease repair complex"/>
    <property type="evidence" value="ECO:0007669"/>
    <property type="project" value="InterPro"/>
</dbReference>
<dbReference type="Gene3D" id="3.40.1440.10">
    <property type="entry name" value="GIY-YIG endonuclease"/>
    <property type="match status" value="1"/>
</dbReference>
<dbReference type="Pfam" id="PF14520">
    <property type="entry name" value="HHH_5"/>
    <property type="match status" value="1"/>
</dbReference>
<dbReference type="PATRIC" id="fig|1262666.3.peg.360"/>
<dbReference type="InterPro" id="IPR035901">
    <property type="entry name" value="GIY-YIG_endonuc_sf"/>
</dbReference>
<comment type="function">
    <text evidence="7">The UvrABC repair system catalyzes the recognition and processing of DNA lesions. UvrC both incises the 5' and 3' sides of the lesion. The N-terminal half is responsible for the 3' incision and the C-terminal half is responsible for the 5' incision.</text>
</comment>
<comment type="subcellular location">
    <subcellularLocation>
        <location evidence="7">Cytoplasm</location>
    </subcellularLocation>
</comment>
<comment type="caution">
    <text evidence="11">The sequence shown here is derived from an EMBL/GenBank/DDBJ whole genome shotgun (WGS) entry which is preliminary data.</text>
</comment>
<dbReference type="Proteomes" id="UP000011922">
    <property type="component" value="Unassembled WGS sequence"/>
</dbReference>
<dbReference type="Gene3D" id="3.30.420.340">
    <property type="entry name" value="UvrC, RNAse H endonuclease domain"/>
    <property type="match status" value="1"/>
</dbReference>
<keyword evidence="1 7" id="KW-0963">Cytoplasm</keyword>
<reference evidence="11 12" key="1">
    <citation type="journal article" date="2013" name="Genome Announc.">
        <title>Draft Genome Sequence for Desulfovibrio africanus Strain PCS.</title>
        <authorList>
            <person name="Brown S.D."/>
            <person name="Utturkar S.M."/>
            <person name="Arkin A.P."/>
            <person name="Deutschbauer A.M."/>
            <person name="Elias D.A."/>
            <person name="Hazen T.C."/>
            <person name="Chakraborty R."/>
        </authorList>
    </citation>
    <scope>NUCLEOTIDE SEQUENCE [LARGE SCALE GENOMIC DNA]</scope>
    <source>
        <strain evidence="11 12">PCS</strain>
    </source>
</reference>
<accession>M5Q3M9</accession>
<protein>
    <recommendedName>
        <fullName evidence="7">UvrABC system protein C</fullName>
        <shortName evidence="7">Protein UvrC</shortName>
    </recommendedName>
    <alternativeName>
        <fullName evidence="7">Excinuclease ABC subunit C</fullName>
    </alternativeName>
</protein>
<evidence type="ECO:0000256" key="5">
    <source>
        <dbReference type="ARBA" id="ARBA00023204"/>
    </source>
</evidence>
<name>M5Q3M9_DESAF</name>
<dbReference type="Gene3D" id="4.10.860.10">
    <property type="entry name" value="UVR domain"/>
    <property type="match status" value="1"/>
</dbReference>
<dbReference type="InterPro" id="IPR003583">
    <property type="entry name" value="Hlx-hairpin-Hlx_DNA-bd_motif"/>
</dbReference>
<dbReference type="GO" id="GO:0003677">
    <property type="term" value="F:DNA binding"/>
    <property type="evidence" value="ECO:0007669"/>
    <property type="project" value="UniProtKB-UniRule"/>
</dbReference>
<comment type="subunit">
    <text evidence="7">Interacts with UvrB in an incision complex.</text>
</comment>
<dbReference type="Pfam" id="PF22920">
    <property type="entry name" value="UvrC_RNaseH"/>
    <property type="match status" value="1"/>
</dbReference>
<dbReference type="InterPro" id="IPR001943">
    <property type="entry name" value="UVR_dom"/>
</dbReference>
<feature type="domain" description="GIY-YIG" evidence="9">
    <location>
        <begin position="38"/>
        <end position="117"/>
    </location>
</feature>
<feature type="domain" description="UvrC family homology region profile" evidence="10">
    <location>
        <begin position="278"/>
        <end position="495"/>
    </location>
</feature>
<keyword evidence="4 7" id="KW-0267">Excision nuclease</keyword>
<dbReference type="PANTHER" id="PTHR30562">
    <property type="entry name" value="UVRC/OXIDOREDUCTASE"/>
    <property type="match status" value="1"/>
</dbReference>
<dbReference type="SUPFAM" id="SSF47781">
    <property type="entry name" value="RuvA domain 2-like"/>
    <property type="match status" value="1"/>
</dbReference>
<evidence type="ECO:0000259" key="10">
    <source>
        <dbReference type="PROSITE" id="PS50165"/>
    </source>
</evidence>
<dbReference type="SUPFAM" id="SSF82771">
    <property type="entry name" value="GIY-YIG endonuclease"/>
    <property type="match status" value="1"/>
</dbReference>
<evidence type="ECO:0000256" key="2">
    <source>
        <dbReference type="ARBA" id="ARBA00022763"/>
    </source>
</evidence>
<dbReference type="FunFam" id="3.40.1440.10:FF:000001">
    <property type="entry name" value="UvrABC system protein C"/>
    <property type="match status" value="1"/>
</dbReference>